<dbReference type="EMBL" id="JBHRYN010000005">
    <property type="protein sequence ID" value="MFC3700496.1"/>
    <property type="molecule type" value="Genomic_DNA"/>
</dbReference>
<dbReference type="PIRSF" id="PIRSF037208">
    <property type="entry name" value="ATE_pro_prd"/>
    <property type="match status" value="1"/>
</dbReference>
<protein>
    <recommendedName>
        <fullName evidence="4">Aspartate/glutamate leucyltransferase</fullName>
        <ecNumber evidence="4">2.3.2.29</ecNumber>
    </recommendedName>
</protein>
<accession>A0ABV7WME9</accession>
<comment type="similarity">
    <text evidence="4">Belongs to the R-transferase family. Bpt subfamily.</text>
</comment>
<dbReference type="HAMAP" id="MF_00689">
    <property type="entry name" value="Bpt"/>
    <property type="match status" value="1"/>
</dbReference>
<sequence length="244" mass="28393">MSNSTQSTGDTIALYRTGEHKCSYLPDQLSRTIFVDPAHNFSEQLYEELTHSGFRRSGQHLYRPDCGTCSACIATRIPVAQFNMSKQQRRIFNKNRDLNVKIAPSEFRQEDYDLFEKYINIRHKDGDMYPTNPESYTDFLTCRPDISFQIRLFEGEKLISVAVTDKIPSGLSALYTFFDPDYDKRSLGTFSILAQIEVTKMNNLPYLYLGYWVEGCQKMEYKTKYQPIELLKDKKWQSIDSISL</sequence>
<dbReference type="SUPFAM" id="SSF55729">
    <property type="entry name" value="Acyl-CoA N-acyltransferases (Nat)"/>
    <property type="match status" value="1"/>
</dbReference>
<keyword evidence="3 4" id="KW-0012">Acyltransferase</keyword>
<dbReference type="PANTHER" id="PTHR21367">
    <property type="entry name" value="ARGININE-TRNA-PROTEIN TRANSFERASE 1"/>
    <property type="match status" value="1"/>
</dbReference>
<comment type="catalytic activity">
    <reaction evidence="4">
        <text>N-terminal L-glutamyl-[protein] + L-leucyl-tRNA(Leu) = N-terminal L-leucyl-L-glutamyl-[protein] + tRNA(Leu) + H(+)</text>
        <dbReference type="Rhea" id="RHEA:50412"/>
        <dbReference type="Rhea" id="RHEA-COMP:9613"/>
        <dbReference type="Rhea" id="RHEA-COMP:9622"/>
        <dbReference type="Rhea" id="RHEA-COMP:12664"/>
        <dbReference type="Rhea" id="RHEA-COMP:12668"/>
        <dbReference type="ChEBI" id="CHEBI:15378"/>
        <dbReference type="ChEBI" id="CHEBI:64721"/>
        <dbReference type="ChEBI" id="CHEBI:78442"/>
        <dbReference type="ChEBI" id="CHEBI:78494"/>
        <dbReference type="ChEBI" id="CHEBI:133041"/>
        <dbReference type="EC" id="2.3.2.29"/>
    </reaction>
</comment>
<feature type="domain" description="N-end aminoacyl transferase N-terminal" evidence="5">
    <location>
        <begin position="20"/>
        <end position="90"/>
    </location>
</feature>
<keyword evidence="2 4" id="KW-0808">Transferase</keyword>
<dbReference type="InterPro" id="IPR017138">
    <property type="entry name" value="Asp_Glu_LeuTrfase"/>
</dbReference>
<name>A0ABV7WME9_9GAMM</name>
<proteinExistence type="inferred from homology"/>
<keyword evidence="1 4" id="KW-0963">Cytoplasm</keyword>
<reference evidence="8" key="1">
    <citation type="journal article" date="2019" name="Int. J. Syst. Evol. Microbiol.">
        <title>The Global Catalogue of Microorganisms (GCM) 10K type strain sequencing project: providing services to taxonomists for standard genome sequencing and annotation.</title>
        <authorList>
            <consortium name="The Broad Institute Genomics Platform"/>
            <consortium name="The Broad Institute Genome Sequencing Center for Infectious Disease"/>
            <person name="Wu L."/>
            <person name="Ma J."/>
        </authorList>
    </citation>
    <scope>NUCLEOTIDE SEQUENCE [LARGE SCALE GENOMIC DNA]</scope>
    <source>
        <strain evidence="8">CECT 8288</strain>
    </source>
</reference>
<dbReference type="NCBIfam" id="NF002345">
    <property type="entry name" value="PRK01305.2-2"/>
    <property type="match status" value="1"/>
</dbReference>
<dbReference type="NCBIfam" id="NF002346">
    <property type="entry name" value="PRK01305.2-3"/>
    <property type="match status" value="1"/>
</dbReference>
<evidence type="ECO:0000259" key="5">
    <source>
        <dbReference type="Pfam" id="PF04376"/>
    </source>
</evidence>
<comment type="function">
    <text evidence="4">Functions in the N-end rule pathway of protein degradation where it conjugates Leu from its aminoacyl-tRNA to the N-termini of proteins containing an N-terminal aspartate or glutamate.</text>
</comment>
<gene>
    <name evidence="4" type="primary">bpt</name>
    <name evidence="7" type="ORF">ACFOND_02505</name>
</gene>
<dbReference type="GO" id="GO:0004057">
    <property type="term" value="F:arginyl-tRNA--protein transferase activity"/>
    <property type="evidence" value="ECO:0007669"/>
    <property type="project" value="UniProtKB-EC"/>
</dbReference>
<evidence type="ECO:0000256" key="2">
    <source>
        <dbReference type="ARBA" id="ARBA00022679"/>
    </source>
</evidence>
<organism evidence="7 8">
    <name type="scientific">Reinekea marina</name>
    <dbReference type="NCBI Taxonomy" id="1310421"/>
    <lineage>
        <taxon>Bacteria</taxon>
        <taxon>Pseudomonadati</taxon>
        <taxon>Pseudomonadota</taxon>
        <taxon>Gammaproteobacteria</taxon>
        <taxon>Oceanospirillales</taxon>
        <taxon>Saccharospirillaceae</taxon>
        <taxon>Reinekea</taxon>
    </lineage>
</organism>
<dbReference type="EC" id="2.3.2.29" evidence="4"/>
<evidence type="ECO:0000256" key="1">
    <source>
        <dbReference type="ARBA" id="ARBA00022490"/>
    </source>
</evidence>
<evidence type="ECO:0000256" key="4">
    <source>
        <dbReference type="HAMAP-Rule" id="MF_00689"/>
    </source>
</evidence>
<dbReference type="NCBIfam" id="NF002341">
    <property type="entry name" value="PRK01305.1-1"/>
    <property type="match status" value="1"/>
</dbReference>
<evidence type="ECO:0000256" key="3">
    <source>
        <dbReference type="ARBA" id="ARBA00023315"/>
    </source>
</evidence>
<evidence type="ECO:0000313" key="7">
    <source>
        <dbReference type="EMBL" id="MFC3700496.1"/>
    </source>
</evidence>
<dbReference type="NCBIfam" id="NF002342">
    <property type="entry name" value="PRK01305.1-3"/>
    <property type="match status" value="1"/>
</dbReference>
<dbReference type="Pfam" id="PF04376">
    <property type="entry name" value="ATE_N"/>
    <property type="match status" value="1"/>
</dbReference>
<evidence type="ECO:0000313" key="8">
    <source>
        <dbReference type="Proteomes" id="UP001595710"/>
    </source>
</evidence>
<keyword evidence="8" id="KW-1185">Reference proteome</keyword>
<comment type="subcellular location">
    <subcellularLocation>
        <location evidence="4">Cytoplasm</location>
    </subcellularLocation>
</comment>
<comment type="caution">
    <text evidence="7">The sequence shown here is derived from an EMBL/GenBank/DDBJ whole genome shotgun (WGS) entry which is preliminary data.</text>
</comment>
<dbReference type="Proteomes" id="UP001595710">
    <property type="component" value="Unassembled WGS sequence"/>
</dbReference>
<dbReference type="PANTHER" id="PTHR21367:SF1">
    <property type="entry name" value="ARGINYL-TRNA--PROTEIN TRANSFERASE 1"/>
    <property type="match status" value="1"/>
</dbReference>
<evidence type="ECO:0000259" key="6">
    <source>
        <dbReference type="Pfam" id="PF04377"/>
    </source>
</evidence>
<dbReference type="Pfam" id="PF04377">
    <property type="entry name" value="ATE_C"/>
    <property type="match status" value="1"/>
</dbReference>
<comment type="catalytic activity">
    <reaction evidence="4">
        <text>N-terminal L-aspartyl-[protein] + L-leucyl-tRNA(Leu) = N-terminal L-leucyl-L-aspartyl-[protein] + tRNA(Leu) + H(+)</text>
        <dbReference type="Rhea" id="RHEA:50420"/>
        <dbReference type="Rhea" id="RHEA-COMP:9613"/>
        <dbReference type="Rhea" id="RHEA-COMP:9622"/>
        <dbReference type="Rhea" id="RHEA-COMP:12669"/>
        <dbReference type="Rhea" id="RHEA-COMP:12674"/>
        <dbReference type="ChEBI" id="CHEBI:15378"/>
        <dbReference type="ChEBI" id="CHEBI:64720"/>
        <dbReference type="ChEBI" id="CHEBI:78442"/>
        <dbReference type="ChEBI" id="CHEBI:78494"/>
        <dbReference type="ChEBI" id="CHEBI:133042"/>
        <dbReference type="EC" id="2.3.2.29"/>
    </reaction>
</comment>
<dbReference type="InterPro" id="IPR007471">
    <property type="entry name" value="N-end_Aminoacyl_Trfase_N"/>
</dbReference>
<feature type="domain" description="N-end rule aminoacyl transferase C-terminal" evidence="6">
    <location>
        <begin position="110"/>
        <end position="231"/>
    </location>
</feature>
<dbReference type="InterPro" id="IPR007472">
    <property type="entry name" value="N-end_Aminoacyl_Trfase_C"/>
</dbReference>
<dbReference type="RefSeq" id="WP_290281808.1">
    <property type="nucleotide sequence ID" value="NZ_JAUFQI010000001.1"/>
</dbReference>
<dbReference type="InterPro" id="IPR030700">
    <property type="entry name" value="N-end_Aminoacyl_Trfase"/>
</dbReference>
<dbReference type="InterPro" id="IPR016181">
    <property type="entry name" value="Acyl_CoA_acyltransferase"/>
</dbReference>